<proteinExistence type="predicted"/>
<evidence type="ECO:0000313" key="2">
    <source>
        <dbReference type="Proteomes" id="UP000285610"/>
    </source>
</evidence>
<protein>
    <submittedName>
        <fullName evidence="1">PcfB family protein</fullName>
    </submittedName>
</protein>
<dbReference type="EMBL" id="QRQE01000058">
    <property type="protein sequence ID" value="RHM70750.1"/>
    <property type="molecule type" value="Genomic_DNA"/>
</dbReference>
<name>A0A415S5C1_MEDGN</name>
<comment type="caution">
    <text evidence="1">The sequence shown here is derived from an EMBL/GenBank/DDBJ whole genome shotgun (WGS) entry which is preliminary data.</text>
</comment>
<organism evidence="1 2">
    <name type="scientific">Mediterraneibacter gnavus</name>
    <name type="common">Ruminococcus gnavus</name>
    <dbReference type="NCBI Taxonomy" id="33038"/>
    <lineage>
        <taxon>Bacteria</taxon>
        <taxon>Bacillati</taxon>
        <taxon>Bacillota</taxon>
        <taxon>Clostridia</taxon>
        <taxon>Lachnospirales</taxon>
        <taxon>Lachnospiraceae</taxon>
        <taxon>Mediterraneibacter</taxon>
    </lineage>
</organism>
<dbReference type="Pfam" id="PF12687">
    <property type="entry name" value="DUF3801"/>
    <property type="match status" value="1"/>
</dbReference>
<dbReference type="InterPro" id="IPR024234">
    <property type="entry name" value="DUF3801"/>
</dbReference>
<dbReference type="Proteomes" id="UP000285610">
    <property type="component" value="Unassembled WGS sequence"/>
</dbReference>
<sequence length="159" mass="18435">MQEEIENRTVNFAISTTKLTVRVLLSAFQKYLQYHRNVKAARKNQKPIGEQTIAELIGQNQGAVNIEIENTDIRGFKRYLEKYGIDYALTQDSSQTPPRYLVFFKSRDGDAMTAAFREYSTSVIQKKEKSSVLQKLKQFKEIVAALPKKVREKKQEREI</sequence>
<evidence type="ECO:0000313" key="1">
    <source>
        <dbReference type="EMBL" id="RHM70750.1"/>
    </source>
</evidence>
<accession>A0A415S5C1</accession>
<reference evidence="1 2" key="1">
    <citation type="submission" date="2018-08" db="EMBL/GenBank/DDBJ databases">
        <title>A genome reference for cultivated species of the human gut microbiota.</title>
        <authorList>
            <person name="Zou Y."/>
            <person name="Xue W."/>
            <person name="Luo G."/>
        </authorList>
    </citation>
    <scope>NUCLEOTIDE SEQUENCE [LARGE SCALE GENOMIC DNA]</scope>
    <source>
        <strain evidence="1 2">AF33-12</strain>
    </source>
</reference>
<dbReference type="RefSeq" id="WP_118445212.1">
    <property type="nucleotide sequence ID" value="NZ_JBCPGC010000098.1"/>
</dbReference>
<dbReference type="AlphaFoldDB" id="A0A415S5C1"/>
<gene>
    <name evidence="1" type="ORF">DWZ50_16800</name>
</gene>